<organism evidence="1 2">
    <name type="scientific">Kitasatospora kazusensis</name>
    <dbReference type="NCBI Taxonomy" id="407974"/>
    <lineage>
        <taxon>Bacteria</taxon>
        <taxon>Bacillati</taxon>
        <taxon>Actinomycetota</taxon>
        <taxon>Actinomycetes</taxon>
        <taxon>Kitasatosporales</taxon>
        <taxon>Streptomycetaceae</taxon>
        <taxon>Kitasatospora</taxon>
    </lineage>
</organism>
<accession>A0ABN2Z702</accession>
<evidence type="ECO:0000313" key="1">
    <source>
        <dbReference type="EMBL" id="GAA2137732.1"/>
    </source>
</evidence>
<dbReference type="EMBL" id="BAAANT010000008">
    <property type="protein sequence ID" value="GAA2137732.1"/>
    <property type="molecule type" value="Genomic_DNA"/>
</dbReference>
<sequence length="178" mass="18682">MTGLPVTTPYSWNVADSFTASIGNTIRDQLTFLQKPPSFVGYQGTTQSLGNQSWTPLGLDQAPMDSYGGHSTTTNTSRYTCQSGVGGWYTVCGVYAPNGNSTGFRAVKIQVNGVAVIGSAAYLPAQGAELGVVTPTKDVFLNPGDYVEVSGWQSSGGSLGTALDADLRAGLWVRYSHA</sequence>
<gene>
    <name evidence="1" type="ORF">GCM10009760_18450</name>
</gene>
<dbReference type="RefSeq" id="WP_344462738.1">
    <property type="nucleotide sequence ID" value="NZ_BAAANT010000008.1"/>
</dbReference>
<comment type="caution">
    <text evidence="1">The sequence shown here is derived from an EMBL/GenBank/DDBJ whole genome shotgun (WGS) entry which is preliminary data.</text>
</comment>
<keyword evidence="2" id="KW-1185">Reference proteome</keyword>
<reference evidence="1 2" key="1">
    <citation type="journal article" date="2019" name="Int. J. Syst. Evol. Microbiol.">
        <title>The Global Catalogue of Microorganisms (GCM) 10K type strain sequencing project: providing services to taxonomists for standard genome sequencing and annotation.</title>
        <authorList>
            <consortium name="The Broad Institute Genomics Platform"/>
            <consortium name="The Broad Institute Genome Sequencing Center for Infectious Disease"/>
            <person name="Wu L."/>
            <person name="Ma J."/>
        </authorList>
    </citation>
    <scope>NUCLEOTIDE SEQUENCE [LARGE SCALE GENOMIC DNA]</scope>
    <source>
        <strain evidence="1 2">JCM 14560</strain>
    </source>
</reference>
<evidence type="ECO:0000313" key="2">
    <source>
        <dbReference type="Proteomes" id="UP001422759"/>
    </source>
</evidence>
<protein>
    <recommendedName>
        <fullName evidence="3">Minor tail protein</fullName>
    </recommendedName>
</protein>
<proteinExistence type="predicted"/>
<dbReference type="Proteomes" id="UP001422759">
    <property type="component" value="Unassembled WGS sequence"/>
</dbReference>
<name>A0ABN2Z702_9ACTN</name>
<evidence type="ECO:0008006" key="3">
    <source>
        <dbReference type="Google" id="ProtNLM"/>
    </source>
</evidence>